<evidence type="ECO:0000259" key="3">
    <source>
        <dbReference type="Pfam" id="PF23598"/>
    </source>
</evidence>
<dbReference type="SUPFAM" id="SSF52058">
    <property type="entry name" value="L domain-like"/>
    <property type="match status" value="1"/>
</dbReference>
<dbReference type="Gene3D" id="3.80.10.10">
    <property type="entry name" value="Ribonuclease Inhibitor"/>
    <property type="match status" value="3"/>
</dbReference>
<dbReference type="PANTHER" id="PTHR47186">
    <property type="entry name" value="LEUCINE-RICH REPEAT-CONTAINING PROTEIN 57"/>
    <property type="match status" value="1"/>
</dbReference>
<protein>
    <recommendedName>
        <fullName evidence="3">Disease resistance R13L4/SHOC-2-like LRR domain-containing protein</fullName>
    </recommendedName>
</protein>
<evidence type="ECO:0000256" key="2">
    <source>
        <dbReference type="ARBA" id="ARBA00022737"/>
    </source>
</evidence>
<proteinExistence type="predicted"/>
<organism evidence="4">
    <name type="scientific">Tanacetum cinerariifolium</name>
    <name type="common">Dalmatian daisy</name>
    <name type="synonym">Chrysanthemum cinerariifolium</name>
    <dbReference type="NCBI Taxonomy" id="118510"/>
    <lineage>
        <taxon>Eukaryota</taxon>
        <taxon>Viridiplantae</taxon>
        <taxon>Streptophyta</taxon>
        <taxon>Embryophyta</taxon>
        <taxon>Tracheophyta</taxon>
        <taxon>Spermatophyta</taxon>
        <taxon>Magnoliopsida</taxon>
        <taxon>eudicotyledons</taxon>
        <taxon>Gunneridae</taxon>
        <taxon>Pentapetalae</taxon>
        <taxon>asterids</taxon>
        <taxon>campanulids</taxon>
        <taxon>Asterales</taxon>
        <taxon>Asteraceae</taxon>
        <taxon>Asteroideae</taxon>
        <taxon>Anthemideae</taxon>
        <taxon>Anthemidinae</taxon>
        <taxon>Tanacetum</taxon>
    </lineage>
</organism>
<dbReference type="PANTHER" id="PTHR47186:SF42">
    <property type="entry name" value="DISEASE RESISTANCE RPP13-LIKE PROTEIN 1"/>
    <property type="match status" value="1"/>
</dbReference>
<reference evidence="4" key="1">
    <citation type="journal article" date="2019" name="Sci. Rep.">
        <title>Draft genome of Tanacetum cinerariifolium, the natural source of mosquito coil.</title>
        <authorList>
            <person name="Yamashiro T."/>
            <person name="Shiraishi A."/>
            <person name="Satake H."/>
            <person name="Nakayama K."/>
        </authorList>
    </citation>
    <scope>NUCLEOTIDE SEQUENCE</scope>
</reference>
<dbReference type="AlphaFoldDB" id="A0A6L2K288"/>
<dbReference type="SMART" id="SM00369">
    <property type="entry name" value="LRR_TYP"/>
    <property type="match status" value="4"/>
</dbReference>
<keyword evidence="2" id="KW-0677">Repeat</keyword>
<dbReference type="SUPFAM" id="SSF52047">
    <property type="entry name" value="RNI-like"/>
    <property type="match status" value="1"/>
</dbReference>
<dbReference type="InterPro" id="IPR003591">
    <property type="entry name" value="Leu-rich_rpt_typical-subtyp"/>
</dbReference>
<dbReference type="InterPro" id="IPR055414">
    <property type="entry name" value="LRR_R13L4/SHOC2-like"/>
</dbReference>
<feature type="domain" description="Disease resistance R13L4/SHOC-2-like LRR" evidence="3">
    <location>
        <begin position="193"/>
        <end position="319"/>
    </location>
</feature>
<dbReference type="Pfam" id="PF23598">
    <property type="entry name" value="LRR_14"/>
    <property type="match status" value="1"/>
</dbReference>
<accession>A0A6L2K288</accession>
<dbReference type="EMBL" id="BKCJ010001722">
    <property type="protein sequence ID" value="GEU43538.1"/>
    <property type="molecule type" value="Genomic_DNA"/>
</dbReference>
<keyword evidence="1" id="KW-0433">Leucine-rich repeat</keyword>
<dbReference type="InterPro" id="IPR032675">
    <property type="entry name" value="LRR_dom_sf"/>
</dbReference>
<name>A0A6L2K288_TANCI</name>
<gene>
    <name evidence="4" type="ORF">Tci_015516</name>
</gene>
<sequence>MPSRCLNLRSLDLCYSKLRSLDIELTPNLERLDLKDCLNLTEINAPVGCLKKLVYLNLSGCGRFKSFLFDKQSKLLEVGSLSELHLIAESKDTSPFDTIIKDLSNCLFTCFYKEDPAASSFGNLEKLIFIGMRACTNLESFSRSIFSLNFLRKLTVEGIIVKVPRDLHRLEYLEELVLSNTKIKVLPNSVCKLKQLKSLKLHGRDLKSLPKDFGQLEYLEQLNLSGRSIEHLPDSLCMLKELKVLNLESCHNLRNLPSNFHLLESLEELSMSTINMKNFPRSVCLLKQLKSLKLRVLQRRVIEKLPKVLGQLICLEELSLSPINERIPCDQLLLDSICMLEHLKSLELSNFEFGKAPVDIWRLKRLEKLIFNSATLKDISNGICEMKHLKQLCFWYCDKLEKLPDEIGCLECLEELDFTGTYLHHLPYSIFQLKGLRIIGPKQTLELCELTPLIPSRDDYDSFCYTIV</sequence>
<evidence type="ECO:0000256" key="1">
    <source>
        <dbReference type="ARBA" id="ARBA00022614"/>
    </source>
</evidence>
<evidence type="ECO:0000313" key="4">
    <source>
        <dbReference type="EMBL" id="GEU43538.1"/>
    </source>
</evidence>
<comment type="caution">
    <text evidence="4">The sequence shown here is derived from an EMBL/GenBank/DDBJ whole genome shotgun (WGS) entry which is preliminary data.</text>
</comment>